<protein>
    <submittedName>
        <fullName evidence="1">Uncharacterized protein</fullName>
    </submittedName>
</protein>
<evidence type="ECO:0000313" key="1">
    <source>
        <dbReference type="EMBL" id="KAJ3533047.1"/>
    </source>
</evidence>
<comment type="caution">
    <text evidence="1">The sequence shown here is derived from an EMBL/GenBank/DDBJ whole genome shotgun (WGS) entry which is preliminary data.</text>
</comment>
<organism evidence="1 2">
    <name type="scientific">Phlebia brevispora</name>
    <dbReference type="NCBI Taxonomy" id="194682"/>
    <lineage>
        <taxon>Eukaryota</taxon>
        <taxon>Fungi</taxon>
        <taxon>Dikarya</taxon>
        <taxon>Basidiomycota</taxon>
        <taxon>Agaricomycotina</taxon>
        <taxon>Agaricomycetes</taxon>
        <taxon>Polyporales</taxon>
        <taxon>Meruliaceae</taxon>
        <taxon>Phlebia</taxon>
    </lineage>
</organism>
<dbReference type="Proteomes" id="UP001148662">
    <property type="component" value="Unassembled WGS sequence"/>
</dbReference>
<accession>A0ACC1S6G8</accession>
<evidence type="ECO:0000313" key="2">
    <source>
        <dbReference type="Proteomes" id="UP001148662"/>
    </source>
</evidence>
<keyword evidence="2" id="KW-1185">Reference proteome</keyword>
<proteinExistence type="predicted"/>
<sequence>MHRRDGIANDRPQALYEACSGIDKKAREGGADVARYDDKTCADAVASWTDGNYGSDAVAYAQQTASLLDSADQYSGRPPPLLAGPALRTEVRPPSSFLALCRTPVRATDVGVLIDCTEAARMPRHIYLARVVGATAG</sequence>
<gene>
    <name evidence="1" type="ORF">NM688_g7335</name>
</gene>
<reference evidence="1" key="1">
    <citation type="submission" date="2022-07" db="EMBL/GenBank/DDBJ databases">
        <title>Genome Sequence of Phlebia brevispora.</title>
        <authorList>
            <person name="Buettner E."/>
        </authorList>
    </citation>
    <scope>NUCLEOTIDE SEQUENCE</scope>
    <source>
        <strain evidence="1">MPL23</strain>
    </source>
</reference>
<dbReference type="EMBL" id="JANHOG010001691">
    <property type="protein sequence ID" value="KAJ3533047.1"/>
    <property type="molecule type" value="Genomic_DNA"/>
</dbReference>
<name>A0ACC1S6G8_9APHY</name>